<evidence type="ECO:0000256" key="10">
    <source>
        <dbReference type="SAM" id="MobiDB-lite"/>
    </source>
</evidence>
<dbReference type="GO" id="GO:0016779">
    <property type="term" value="F:nucleotidyltransferase activity"/>
    <property type="evidence" value="ECO:0007669"/>
    <property type="project" value="UniProtKB-KW"/>
</dbReference>
<evidence type="ECO:0000256" key="4">
    <source>
        <dbReference type="ARBA" id="ARBA00022695"/>
    </source>
</evidence>
<evidence type="ECO:0000256" key="6">
    <source>
        <dbReference type="ARBA" id="ARBA00022741"/>
    </source>
</evidence>
<proteinExistence type="inferred from homology"/>
<evidence type="ECO:0000256" key="9">
    <source>
        <dbReference type="ARBA" id="ARBA00031547"/>
    </source>
</evidence>
<reference evidence="11" key="1">
    <citation type="submission" date="2014-11" db="EMBL/GenBank/DDBJ databases">
        <authorList>
            <person name="Otto D Thomas"/>
            <person name="Naeem Raeece"/>
        </authorList>
    </citation>
    <scope>NUCLEOTIDE SEQUENCE</scope>
</reference>
<keyword evidence="6" id="KW-0547">Nucleotide-binding</keyword>
<dbReference type="Pfam" id="PF02696">
    <property type="entry name" value="SelO"/>
    <property type="match status" value="1"/>
</dbReference>
<comment type="cofactor">
    <cofactor evidence="1">
        <name>Mg(2+)</name>
        <dbReference type="ChEBI" id="CHEBI:18420"/>
    </cofactor>
</comment>
<dbReference type="PANTHER" id="PTHR12153:SF15">
    <property type="entry name" value="PROTEIN ADENYLYLTRANSFERASE SELO, MITOCHONDRIAL"/>
    <property type="match status" value="1"/>
</dbReference>
<organism evidence="11">
    <name type="scientific">Chromera velia CCMP2878</name>
    <dbReference type="NCBI Taxonomy" id="1169474"/>
    <lineage>
        <taxon>Eukaryota</taxon>
        <taxon>Sar</taxon>
        <taxon>Alveolata</taxon>
        <taxon>Colpodellida</taxon>
        <taxon>Chromeraceae</taxon>
        <taxon>Chromera</taxon>
    </lineage>
</organism>
<evidence type="ECO:0000256" key="8">
    <source>
        <dbReference type="ARBA" id="ARBA00022842"/>
    </source>
</evidence>
<evidence type="ECO:0000256" key="7">
    <source>
        <dbReference type="ARBA" id="ARBA00022840"/>
    </source>
</evidence>
<dbReference type="EMBL" id="CDMZ01005470">
    <property type="protein sequence ID" value="CEM53022.1"/>
    <property type="molecule type" value="Genomic_DNA"/>
</dbReference>
<comment type="similarity">
    <text evidence="2">Belongs to the SELO family.</text>
</comment>
<keyword evidence="5" id="KW-0479">Metal-binding</keyword>
<name>A0A0G4I7I9_9ALVE</name>
<dbReference type="InterPro" id="IPR003846">
    <property type="entry name" value="SelO"/>
</dbReference>
<dbReference type="PANTHER" id="PTHR12153">
    <property type="entry name" value="SELENOPROTEIN O"/>
    <property type="match status" value="1"/>
</dbReference>
<keyword evidence="3" id="KW-0808">Transferase</keyword>
<dbReference type="GO" id="GO:0046872">
    <property type="term" value="F:metal ion binding"/>
    <property type="evidence" value="ECO:0007669"/>
    <property type="project" value="UniProtKB-KW"/>
</dbReference>
<dbReference type="PhylomeDB" id="A0A0G4I7I9"/>
<dbReference type="HAMAP" id="MF_00692">
    <property type="entry name" value="SelO"/>
    <property type="match status" value="1"/>
</dbReference>
<evidence type="ECO:0000313" key="11">
    <source>
        <dbReference type="EMBL" id="CEM53022.1"/>
    </source>
</evidence>
<dbReference type="VEuPathDB" id="CryptoDB:Cvel_1948"/>
<keyword evidence="7" id="KW-0067">ATP-binding</keyword>
<evidence type="ECO:0000256" key="1">
    <source>
        <dbReference type="ARBA" id="ARBA00001946"/>
    </source>
</evidence>
<evidence type="ECO:0000256" key="5">
    <source>
        <dbReference type="ARBA" id="ARBA00022723"/>
    </source>
</evidence>
<evidence type="ECO:0000256" key="2">
    <source>
        <dbReference type="ARBA" id="ARBA00009747"/>
    </source>
</evidence>
<sequence>MMASPSSQPSGKVLRRLEETAFHNITLRSLPVDSETKNFVRQVHGAVFSLVDPTPVERPRLVSASRSVLEDLLGISFEETKRPDFAEFFCGNKVLQGARPAAHCYCGHQFGNFAGQLGDGATMYLGEVRNPSGERWEIQYKGAGKTPFSRSADGRKVLRSSLREFLCSEHMNALGVPTTRAGTLVTSDSKVVRDIFYSGDPIMERCTVITRIAKTFIRFGSFEIFKPEDPVTGRGGPSVGRIDILTALTNFVLRMFYPHLLASGGSSESRERDVPVWEPGGKSEQMQRQKEKGEHMGEEVYARLLGEVAERTGKLVALWQCVGWCHGVLNTDNMSIVGDTIDYGPYGFMETTSKQYVCNGSDDSGRYSYGKQAEMCRWNVKKLGEALMPLLSSVDAVTSALSRFDESFEKTYNETMALKLGFSVPPSGTKGGACVSEGVKELVKEWVEAMERTGADFTATFRAACLFETAAERAKSPSGSSVASLSADELADRILETCASPVQMAENNKPPFDLPKLAMLQRLAVVHPEVIAQFGLDASKLGEMEQQVQEWMELKGRDPDGKRSEDEKIWRDVIKKYEQTIVSEGAPEFAQRSTEIKRRNPKMVLRNHILQEAIEKAEAGDFGAVGALLEVCTNPFEDSIEEKYCTPKSPDADPLIVT</sequence>
<gene>
    <name evidence="11" type="ORF">Cvel_1948</name>
</gene>
<evidence type="ECO:0000256" key="3">
    <source>
        <dbReference type="ARBA" id="ARBA00022679"/>
    </source>
</evidence>
<feature type="region of interest" description="Disordered" evidence="10">
    <location>
        <begin position="263"/>
        <end position="293"/>
    </location>
</feature>
<accession>A0A0G4I7I9</accession>
<keyword evidence="8" id="KW-0460">Magnesium</keyword>
<protein>
    <recommendedName>
        <fullName evidence="9">Selenoprotein O</fullName>
    </recommendedName>
</protein>
<dbReference type="AlphaFoldDB" id="A0A0G4I7I9"/>
<dbReference type="GO" id="GO:0005524">
    <property type="term" value="F:ATP binding"/>
    <property type="evidence" value="ECO:0007669"/>
    <property type="project" value="UniProtKB-KW"/>
</dbReference>
<keyword evidence="4" id="KW-0548">Nucleotidyltransferase</keyword>